<accession>A0AAW0EE24</accession>
<dbReference type="Pfam" id="PF01753">
    <property type="entry name" value="zf-MYND"/>
    <property type="match status" value="1"/>
</dbReference>
<evidence type="ECO:0000313" key="7">
    <source>
        <dbReference type="Proteomes" id="UP001362999"/>
    </source>
</evidence>
<dbReference type="EMBL" id="JAWWNJ010000002">
    <property type="protein sequence ID" value="KAK7062475.1"/>
    <property type="molecule type" value="Genomic_DNA"/>
</dbReference>
<dbReference type="Gene3D" id="6.10.140.2220">
    <property type="match status" value="1"/>
</dbReference>
<protein>
    <recommendedName>
        <fullName evidence="5">MYND-type domain-containing protein</fullName>
    </recommendedName>
</protein>
<dbReference type="GO" id="GO:0008270">
    <property type="term" value="F:zinc ion binding"/>
    <property type="evidence" value="ECO:0007669"/>
    <property type="project" value="UniProtKB-KW"/>
</dbReference>
<dbReference type="PROSITE" id="PS50865">
    <property type="entry name" value="ZF_MYND_2"/>
    <property type="match status" value="1"/>
</dbReference>
<keyword evidence="3" id="KW-0862">Zinc</keyword>
<organism evidence="6 7">
    <name type="scientific">Favolaschia claudopus</name>
    <dbReference type="NCBI Taxonomy" id="2862362"/>
    <lineage>
        <taxon>Eukaryota</taxon>
        <taxon>Fungi</taxon>
        <taxon>Dikarya</taxon>
        <taxon>Basidiomycota</taxon>
        <taxon>Agaricomycotina</taxon>
        <taxon>Agaricomycetes</taxon>
        <taxon>Agaricomycetidae</taxon>
        <taxon>Agaricales</taxon>
        <taxon>Marasmiineae</taxon>
        <taxon>Mycenaceae</taxon>
        <taxon>Favolaschia</taxon>
    </lineage>
</organism>
<evidence type="ECO:0000256" key="4">
    <source>
        <dbReference type="PROSITE-ProRule" id="PRU00134"/>
    </source>
</evidence>
<dbReference type="InterPro" id="IPR002893">
    <property type="entry name" value="Znf_MYND"/>
</dbReference>
<evidence type="ECO:0000259" key="5">
    <source>
        <dbReference type="PROSITE" id="PS50865"/>
    </source>
</evidence>
<name>A0AAW0EE24_9AGAR</name>
<keyword evidence="7" id="KW-1185">Reference proteome</keyword>
<dbReference type="Proteomes" id="UP001362999">
    <property type="component" value="Unassembled WGS sequence"/>
</dbReference>
<keyword evidence="2 4" id="KW-0863">Zinc-finger</keyword>
<evidence type="ECO:0000256" key="1">
    <source>
        <dbReference type="ARBA" id="ARBA00022723"/>
    </source>
</evidence>
<dbReference type="AlphaFoldDB" id="A0AAW0EE24"/>
<proteinExistence type="predicted"/>
<gene>
    <name evidence="6" type="ORF">R3P38DRAFT_2679018</name>
</gene>
<sequence>MLFVDSKTSSLKRYHFGKPPSWFECDNSKCAKIDIKRKFRRCSNCRLFYYCSKECQTADWKDGGHRASCQPQRQHRINFLFPFPTRDLSFLRLLVHDIFEQTKVNTLLAQVEFLRNWPNSYVVNVVDFTHYPSTIQIKGYGEGGSDVRNLTDEDVSDYLYALRERARRGDGRLQLFAMRICPTPAGVVSQHIFTLRSSDSGLFKGVRRIARETPAGISKDSLRRRVEELIAAMKHSTTFIQ</sequence>
<dbReference type="SUPFAM" id="SSF144232">
    <property type="entry name" value="HIT/MYND zinc finger-like"/>
    <property type="match status" value="1"/>
</dbReference>
<keyword evidence="1" id="KW-0479">Metal-binding</keyword>
<feature type="domain" description="MYND-type" evidence="5">
    <location>
        <begin position="27"/>
        <end position="69"/>
    </location>
</feature>
<evidence type="ECO:0000256" key="2">
    <source>
        <dbReference type="ARBA" id="ARBA00022771"/>
    </source>
</evidence>
<evidence type="ECO:0000313" key="6">
    <source>
        <dbReference type="EMBL" id="KAK7062475.1"/>
    </source>
</evidence>
<reference evidence="6 7" key="1">
    <citation type="journal article" date="2024" name="J Genomics">
        <title>Draft genome sequencing and assembly of Favolaschia claudopus CIRM-BRFM 2984 isolated from oak limbs.</title>
        <authorList>
            <person name="Navarro D."/>
            <person name="Drula E."/>
            <person name="Chaduli D."/>
            <person name="Cazenave R."/>
            <person name="Ahrendt S."/>
            <person name="Wang J."/>
            <person name="Lipzen A."/>
            <person name="Daum C."/>
            <person name="Barry K."/>
            <person name="Grigoriev I.V."/>
            <person name="Favel A."/>
            <person name="Rosso M.N."/>
            <person name="Martin F."/>
        </authorList>
    </citation>
    <scope>NUCLEOTIDE SEQUENCE [LARGE SCALE GENOMIC DNA]</scope>
    <source>
        <strain evidence="6 7">CIRM-BRFM 2984</strain>
    </source>
</reference>
<evidence type="ECO:0000256" key="3">
    <source>
        <dbReference type="ARBA" id="ARBA00022833"/>
    </source>
</evidence>
<comment type="caution">
    <text evidence="6">The sequence shown here is derived from an EMBL/GenBank/DDBJ whole genome shotgun (WGS) entry which is preliminary data.</text>
</comment>